<feature type="region of interest" description="Disordered" evidence="1">
    <location>
        <begin position="505"/>
        <end position="539"/>
    </location>
</feature>
<reference evidence="2" key="1">
    <citation type="submission" date="2015-01" db="EMBL/GenBank/DDBJ databases">
        <title>Transcriptome Assembly of Fopius arisanus.</title>
        <authorList>
            <person name="Geib S."/>
        </authorList>
    </citation>
    <scope>NUCLEOTIDE SEQUENCE</scope>
</reference>
<organism evidence="2">
    <name type="scientific">Fopius arisanus</name>
    <dbReference type="NCBI Taxonomy" id="64838"/>
    <lineage>
        <taxon>Eukaryota</taxon>
        <taxon>Metazoa</taxon>
        <taxon>Ecdysozoa</taxon>
        <taxon>Arthropoda</taxon>
        <taxon>Hexapoda</taxon>
        <taxon>Insecta</taxon>
        <taxon>Pterygota</taxon>
        <taxon>Neoptera</taxon>
        <taxon>Endopterygota</taxon>
        <taxon>Hymenoptera</taxon>
        <taxon>Apocrita</taxon>
        <taxon>Ichneumonoidea</taxon>
        <taxon>Braconidae</taxon>
        <taxon>Opiinae</taxon>
        <taxon>Fopius</taxon>
    </lineage>
</organism>
<feature type="non-terminal residue" evidence="2">
    <location>
        <position position="1"/>
    </location>
</feature>
<feature type="compositionally biased region" description="Low complexity" evidence="1">
    <location>
        <begin position="510"/>
        <end position="527"/>
    </location>
</feature>
<accession>A0A0C9RAP6</accession>
<dbReference type="AlphaFoldDB" id="A0A0C9RAP6"/>
<feature type="region of interest" description="Disordered" evidence="1">
    <location>
        <begin position="371"/>
        <end position="412"/>
    </location>
</feature>
<evidence type="ECO:0000256" key="1">
    <source>
        <dbReference type="SAM" id="MobiDB-lite"/>
    </source>
</evidence>
<name>A0A0C9RAP6_9HYME</name>
<feature type="region of interest" description="Disordered" evidence="1">
    <location>
        <begin position="199"/>
        <end position="241"/>
    </location>
</feature>
<sequence>RFQTWRLLTYGKSVDFRLEFSNKPVILEFTSPFTVLNNFSSQPALPDMEHYKGRNCCLLLVVLALVGDHLQIPVVTCQEDEVSTRCLPRKTFYAFLRLPEVSSNLAAYSRTARIIQDARNDFVHLKGLSTTSREEGDDGRICLPAYVYYEIFNDPTMRAHLNAIERVQKMMVEPERIDESGIFDSQKRSLATLAKNGDLPVSIQERAQDGQEDDEKRSEASMTPEELLKLYGGESSEEKPTEMMSYGIPSALDTESEDFFSHWGKRNLAALARESALPGRRNIASMAREFGLPTGKRNVGTLARDRQLPSGKRRPSYTLGRLFVIPVATGKRNVGSLARDSALPPYGKRGIASLAKNGDFPFPKRNVGTLARDWSLPQTRHGRSPDENEEDNRSNSFERQLDDVKARTKRQADYSDEYPLPVMQNSNVIDYEDIIEAIANGFPQAAKRFMGAGGWDDWQDDYTVPVGYHGPYQPSKRHIGALARLGWLPSFRAARFSRSPRYLVGRENSADGTSSDDTSDSSTRSLTAQRRGSGTRYEQSIKNDCRHGFRRYLLTPTNDNYIGQNLRYPIDF</sequence>
<dbReference type="EMBL" id="GBYB01013544">
    <property type="protein sequence ID" value="JAG83311.1"/>
    <property type="molecule type" value="Transcribed_RNA"/>
</dbReference>
<feature type="compositionally biased region" description="Basic and acidic residues" evidence="1">
    <location>
        <begin position="399"/>
        <end position="412"/>
    </location>
</feature>
<feature type="compositionally biased region" description="Polar residues" evidence="1">
    <location>
        <begin position="528"/>
        <end position="538"/>
    </location>
</feature>
<gene>
    <name evidence="2" type="primary">Nplp1_1</name>
    <name evidence="2" type="ORF">g.22669</name>
</gene>
<proteinExistence type="predicted"/>
<evidence type="ECO:0000313" key="2">
    <source>
        <dbReference type="EMBL" id="JAG83311.1"/>
    </source>
</evidence>
<protein>
    <submittedName>
        <fullName evidence="2">Nplp1_1 protein</fullName>
    </submittedName>
</protein>
<feature type="compositionally biased region" description="Basic and acidic residues" evidence="1">
    <location>
        <begin position="206"/>
        <end position="219"/>
    </location>
</feature>